<protein>
    <recommendedName>
        <fullName evidence="4">DUF748 domain-containing protein</fullName>
    </recommendedName>
</protein>
<keyword evidence="3" id="KW-1185">Reference proteome</keyword>
<evidence type="ECO:0000313" key="3">
    <source>
        <dbReference type="Proteomes" id="UP000477488"/>
    </source>
</evidence>
<feature type="chain" id="PRO_5027075844" description="DUF748 domain-containing protein" evidence="1">
    <location>
        <begin position="22"/>
        <end position="504"/>
    </location>
</feature>
<evidence type="ECO:0008006" key="4">
    <source>
        <dbReference type="Google" id="ProtNLM"/>
    </source>
</evidence>
<feature type="signal peptide" evidence="1">
    <location>
        <begin position="1"/>
        <end position="21"/>
    </location>
</feature>
<dbReference type="EMBL" id="VUMH01000004">
    <property type="protein sequence ID" value="MSS27624.1"/>
    <property type="molecule type" value="Genomic_DNA"/>
</dbReference>
<evidence type="ECO:0000313" key="2">
    <source>
        <dbReference type="EMBL" id="MSS27624.1"/>
    </source>
</evidence>
<keyword evidence="1" id="KW-0732">Signal</keyword>
<sequence>MKKACLLLAPPLLAVLALALAAQFWLRPAVEEQARHRLTALTSVDGSPVQARVEAVAFSPFTRCLALRGLEMRLVLPQGPVTCRIGEFSLRLSLRSLLACTPPLRDAALPENGMIVVAEKALLLNLSALTPQGRVSAQRKEVESVRMDSALLRQLADGAPTPALDLFYAMGASGIRCSFISVDIPTVNRPVYIRLREASLRDWQGRSLKEATLADMQVRIDGQDVQRLDRLNLRDILLPEEDQLRRFAQLSAAPVPDEKALQALTREIFAANAPLFRELRLTGLTSALPQGNVELEHFGFDWLSNTPSRYRLTLSGLTVPMAALGDSLALPGLDALRLDADISVEGREQDTILEKGAVKAAELGDLRYSLLLSGPAEGMDLRQALLSQHYGDISLHFDDHGLMARLALSLAPDQRAAAVLGKGIDNFCAGNAPENTAIADALKTFADRPGSLDINSAKGEFHSLPEVLGALQAGNPGLLFRVAARPGEESLAQQMARIRAGLAS</sequence>
<dbReference type="Proteomes" id="UP000477488">
    <property type="component" value="Unassembled WGS sequence"/>
</dbReference>
<proteinExistence type="predicted"/>
<organism evidence="2 3">
    <name type="scientific">Desulfovibrio porci</name>
    <dbReference type="NCBI Taxonomy" id="2605782"/>
    <lineage>
        <taxon>Bacteria</taxon>
        <taxon>Pseudomonadati</taxon>
        <taxon>Thermodesulfobacteriota</taxon>
        <taxon>Desulfovibrionia</taxon>
        <taxon>Desulfovibrionales</taxon>
        <taxon>Desulfovibrionaceae</taxon>
        <taxon>Desulfovibrio</taxon>
    </lineage>
</organism>
<evidence type="ECO:0000256" key="1">
    <source>
        <dbReference type="SAM" id="SignalP"/>
    </source>
</evidence>
<name>A0A6L5XKC3_9BACT</name>
<reference evidence="2 3" key="1">
    <citation type="submission" date="2019-09" db="EMBL/GenBank/DDBJ databases">
        <title>In-depth cultivation of the pig gut microbiome towards novel bacterial diversity and tailored functional studies.</title>
        <authorList>
            <person name="Wylensek D."/>
            <person name="Hitch T.C.A."/>
            <person name="Clavel T."/>
        </authorList>
    </citation>
    <scope>NUCLEOTIDE SEQUENCE [LARGE SCALE GENOMIC DNA]</scope>
    <source>
        <strain evidence="2 3">PG-178-WT-4</strain>
    </source>
</reference>
<gene>
    <name evidence="2" type="ORF">FYJ44_06075</name>
</gene>
<comment type="caution">
    <text evidence="2">The sequence shown here is derived from an EMBL/GenBank/DDBJ whole genome shotgun (WGS) entry which is preliminary data.</text>
</comment>
<dbReference type="AlphaFoldDB" id="A0A6L5XKC3"/>
<accession>A0A6L5XKC3</accession>